<name>A0A430R8A7_THESC</name>
<dbReference type="Pfam" id="PF13098">
    <property type="entry name" value="Thioredoxin_2"/>
    <property type="match status" value="1"/>
</dbReference>
<dbReference type="InterPro" id="IPR036249">
    <property type="entry name" value="Thioredoxin-like_sf"/>
</dbReference>
<evidence type="ECO:0000313" key="2">
    <source>
        <dbReference type="EMBL" id="RTH03672.1"/>
    </source>
</evidence>
<organism evidence="2 3">
    <name type="scientific">Thermus scotoductus</name>
    <dbReference type="NCBI Taxonomy" id="37636"/>
    <lineage>
        <taxon>Bacteria</taxon>
        <taxon>Thermotogati</taxon>
        <taxon>Deinococcota</taxon>
        <taxon>Deinococci</taxon>
        <taxon>Thermales</taxon>
        <taxon>Thermaceae</taxon>
        <taxon>Thermus</taxon>
    </lineage>
</organism>
<gene>
    <name evidence="2" type="ORF">CSW47_08230</name>
</gene>
<accession>A0A430R8A7</accession>
<protein>
    <recommendedName>
        <fullName evidence="1">Thioredoxin-like fold domain-containing protein</fullName>
    </recommendedName>
</protein>
<dbReference type="Gene3D" id="3.40.30.10">
    <property type="entry name" value="Glutaredoxin"/>
    <property type="match status" value="1"/>
</dbReference>
<reference evidence="2 3" key="1">
    <citation type="journal article" date="2019" name="Extremophiles">
        <title>Biogeography of thermophiles and predominance of Thermus scotoductus in domestic water heaters.</title>
        <authorList>
            <person name="Wilpiszeski R.L."/>
            <person name="Zhang Z."/>
            <person name="House C.H."/>
        </authorList>
    </citation>
    <scope>NUCLEOTIDE SEQUENCE [LARGE SCALE GENOMIC DNA]</scope>
    <source>
        <strain evidence="2 3">34_S34</strain>
    </source>
</reference>
<comment type="caution">
    <text evidence="2">The sequence shown here is derived from an EMBL/GenBank/DDBJ whole genome shotgun (WGS) entry which is preliminary data.</text>
</comment>
<dbReference type="InterPro" id="IPR012336">
    <property type="entry name" value="Thioredoxin-like_fold"/>
</dbReference>
<feature type="domain" description="Thioredoxin-like fold" evidence="1">
    <location>
        <begin position="38"/>
        <end position="138"/>
    </location>
</feature>
<sequence length="154" mass="17080">MVAGGLILALGFLWAWTGVPREPVVLTPWLMAEAWPRRGEPYVLVFTDPLCPFCQRLEAGLAGDDALKPYVRFAPVLGHEGSYEAWLLRLVHEGWSEDEARVWLERGAEEARASGVRLTPTTVVVDGGVSKKTLVGFTAYARWRKEVMDALAGR</sequence>
<evidence type="ECO:0000313" key="3">
    <source>
        <dbReference type="Proteomes" id="UP000286734"/>
    </source>
</evidence>
<evidence type="ECO:0000259" key="1">
    <source>
        <dbReference type="Pfam" id="PF13098"/>
    </source>
</evidence>
<proteinExistence type="predicted"/>
<dbReference type="EMBL" id="PELP01000222">
    <property type="protein sequence ID" value="RTH03672.1"/>
    <property type="molecule type" value="Genomic_DNA"/>
</dbReference>
<dbReference type="Proteomes" id="UP000286734">
    <property type="component" value="Unassembled WGS sequence"/>
</dbReference>
<dbReference type="SUPFAM" id="SSF52833">
    <property type="entry name" value="Thioredoxin-like"/>
    <property type="match status" value="1"/>
</dbReference>
<dbReference type="AlphaFoldDB" id="A0A430R8A7"/>